<keyword evidence="3" id="KW-0238">DNA-binding</keyword>
<dbReference type="Proteomes" id="UP000464495">
    <property type="component" value="Chromosome"/>
</dbReference>
<dbReference type="Gene3D" id="1.10.10.10">
    <property type="entry name" value="Winged helix-like DNA-binding domain superfamily/Winged helix DNA-binding domain"/>
    <property type="match status" value="1"/>
</dbReference>
<dbReference type="AlphaFoldDB" id="A0A6P1T236"/>
<evidence type="ECO:0000259" key="5">
    <source>
        <dbReference type="PROSITE" id="PS50931"/>
    </source>
</evidence>
<dbReference type="EMBL" id="CP046620">
    <property type="protein sequence ID" value="QHQ34582.1"/>
    <property type="molecule type" value="Genomic_DNA"/>
</dbReference>
<dbReference type="PANTHER" id="PTHR30537:SF74">
    <property type="entry name" value="HTH-TYPE TRANSCRIPTIONAL REGULATOR TRPI"/>
    <property type="match status" value="1"/>
</dbReference>
<feature type="domain" description="HTH lysR-type" evidence="5">
    <location>
        <begin position="106"/>
        <end position="163"/>
    </location>
</feature>
<dbReference type="PANTHER" id="PTHR30537">
    <property type="entry name" value="HTH-TYPE TRANSCRIPTIONAL REGULATOR"/>
    <property type="match status" value="1"/>
</dbReference>
<evidence type="ECO:0000313" key="7">
    <source>
        <dbReference type="Proteomes" id="UP000464495"/>
    </source>
</evidence>
<evidence type="ECO:0000256" key="1">
    <source>
        <dbReference type="ARBA" id="ARBA00009437"/>
    </source>
</evidence>
<proteinExistence type="inferred from homology"/>
<dbReference type="InterPro" id="IPR058163">
    <property type="entry name" value="LysR-type_TF_proteobact-type"/>
</dbReference>
<protein>
    <submittedName>
        <fullName evidence="6">LysR family transcriptional regulator</fullName>
    </submittedName>
</protein>
<gene>
    <name evidence="6" type="ORF">GO499_04940</name>
</gene>
<comment type="similarity">
    <text evidence="1">Belongs to the LysR transcriptional regulatory family.</text>
</comment>
<dbReference type="GO" id="GO:0003700">
    <property type="term" value="F:DNA-binding transcription factor activity"/>
    <property type="evidence" value="ECO:0007669"/>
    <property type="project" value="InterPro"/>
</dbReference>
<dbReference type="PROSITE" id="PS50931">
    <property type="entry name" value="HTH_LYSR"/>
    <property type="match status" value="1"/>
</dbReference>
<reference evidence="6 7" key="1">
    <citation type="submission" date="2019-12" db="EMBL/GenBank/DDBJ databases">
        <title>Complete genome sequence of Algicella marina strain 9Alg 56(T) isolated from the red alga Tichocarpus crinitus.</title>
        <authorList>
            <person name="Kim S.-G."/>
            <person name="Nedashkovskaya O.I."/>
        </authorList>
    </citation>
    <scope>NUCLEOTIDE SEQUENCE [LARGE SCALE GENOMIC DNA]</scope>
    <source>
        <strain evidence="6 7">9Alg 56</strain>
    </source>
</reference>
<dbReference type="Gene3D" id="3.40.190.10">
    <property type="entry name" value="Periplasmic binding protein-like II"/>
    <property type="match status" value="2"/>
</dbReference>
<keyword evidence="4" id="KW-0804">Transcription</keyword>
<dbReference type="SUPFAM" id="SSF53850">
    <property type="entry name" value="Periplasmic binding protein-like II"/>
    <property type="match status" value="1"/>
</dbReference>
<dbReference type="InterPro" id="IPR005119">
    <property type="entry name" value="LysR_subst-bd"/>
</dbReference>
<dbReference type="SUPFAM" id="SSF46785">
    <property type="entry name" value="Winged helix' DNA-binding domain"/>
    <property type="match status" value="1"/>
</dbReference>
<evidence type="ECO:0000256" key="2">
    <source>
        <dbReference type="ARBA" id="ARBA00023015"/>
    </source>
</evidence>
<accession>A0A6P1T236</accession>
<dbReference type="GO" id="GO:0006351">
    <property type="term" value="P:DNA-templated transcription"/>
    <property type="evidence" value="ECO:0007669"/>
    <property type="project" value="TreeGrafter"/>
</dbReference>
<dbReference type="InterPro" id="IPR036388">
    <property type="entry name" value="WH-like_DNA-bd_sf"/>
</dbReference>
<dbReference type="GO" id="GO:0043565">
    <property type="term" value="F:sequence-specific DNA binding"/>
    <property type="evidence" value="ECO:0007669"/>
    <property type="project" value="TreeGrafter"/>
</dbReference>
<sequence length="393" mass="42956">MCSGSRRTPFRAAASRNTSALGQCSAPVPPPARRTPCPALAVGAQSRLVRVLGSCGDFQGFGHQVKHLLTPSPLWIAIFPFFLSKTKLIKLPNCKTILHMNASALPSLSALRAFEATARLGSLSAAGRELNVTHAAVSQQVRALEQRLEEKLVERQGRGVALTETGAQLAAALSRGFDTIRDGWQEVAGRSADRPVSVTMTPAFATHWFMPRYPDFLRREPDANLIIRPSAEVLDPDRERFDVAIRFGKGGWPGLEATMFLPTRFVVVGAPGLVPPDAASAPDTLSHLKWFQETGTDEIRNWMDAQGFSPALRANISDLPGFLMLSALREGYGVAATARLFVEEDIAAGRLEVVWEAPETESGYHIVHRPGVLRPQVRRFVTWLKRQAPPDQA</sequence>
<keyword evidence="2" id="KW-0805">Transcription regulation</keyword>
<organism evidence="6 7">
    <name type="scientific">Algicella marina</name>
    <dbReference type="NCBI Taxonomy" id="2683284"/>
    <lineage>
        <taxon>Bacteria</taxon>
        <taxon>Pseudomonadati</taxon>
        <taxon>Pseudomonadota</taxon>
        <taxon>Alphaproteobacteria</taxon>
        <taxon>Rhodobacterales</taxon>
        <taxon>Paracoccaceae</taxon>
        <taxon>Algicella</taxon>
    </lineage>
</organism>
<dbReference type="InterPro" id="IPR036390">
    <property type="entry name" value="WH_DNA-bd_sf"/>
</dbReference>
<dbReference type="Pfam" id="PF00126">
    <property type="entry name" value="HTH_1"/>
    <property type="match status" value="1"/>
</dbReference>
<dbReference type="KEGG" id="amaq:GO499_04940"/>
<evidence type="ECO:0000256" key="3">
    <source>
        <dbReference type="ARBA" id="ARBA00023125"/>
    </source>
</evidence>
<evidence type="ECO:0000256" key="4">
    <source>
        <dbReference type="ARBA" id="ARBA00023163"/>
    </source>
</evidence>
<keyword evidence="7" id="KW-1185">Reference proteome</keyword>
<evidence type="ECO:0000313" key="6">
    <source>
        <dbReference type="EMBL" id="QHQ34582.1"/>
    </source>
</evidence>
<dbReference type="Pfam" id="PF03466">
    <property type="entry name" value="LysR_substrate"/>
    <property type="match status" value="1"/>
</dbReference>
<name>A0A6P1T236_9RHOB</name>
<dbReference type="InterPro" id="IPR000847">
    <property type="entry name" value="LysR_HTH_N"/>
</dbReference>